<sequence>MSWGQILLTRGSPLWRSTEAPWHRRPLAPWLRPEVWQRVLAVEEAERQRCRQRGPVQVWEWLRWIDRFAETAALAAARPLVEAGLTSTDPYTDPRVIEQVLAIPLTLIAPHGQPPKGLLREAMRGHLPEPVRVRATKGRIARAIFRALWERRGWLQDELRAGPGELDPYLDRECLRVQLDRLPFLTVTQPIVLSSLALALWVRQGGAAGGGPEAVARLPAAPVGLLGNGRGKTGRQTGASGADQLIQWME</sequence>
<gene>
    <name evidence="2" type="ORF">A4R35_10205</name>
</gene>
<proteinExistence type="predicted"/>
<dbReference type="InterPro" id="IPR014729">
    <property type="entry name" value="Rossmann-like_a/b/a_fold"/>
</dbReference>
<name>A0A328VDT8_9CHLR</name>
<evidence type="ECO:0000259" key="1">
    <source>
        <dbReference type="Pfam" id="PF00733"/>
    </source>
</evidence>
<feature type="domain" description="Asparagine synthetase" evidence="1">
    <location>
        <begin position="48"/>
        <end position="181"/>
    </location>
</feature>
<dbReference type="EMBL" id="MCIF01000002">
    <property type="protein sequence ID" value="RAQ95908.1"/>
    <property type="molecule type" value="Genomic_DNA"/>
</dbReference>
<reference evidence="2 3" key="1">
    <citation type="submission" date="2016-08" db="EMBL/GenBank/DDBJ databases">
        <title>Analysis of Carbohydrate Active Enzymes in Thermogemmatispora T81 Reveals Carbohydrate Degradation Ability.</title>
        <authorList>
            <person name="Tomazini A."/>
            <person name="Lal S."/>
            <person name="Stott M."/>
            <person name="Henrissat B."/>
            <person name="Polikarpov I."/>
            <person name="Sparling R."/>
            <person name="Levin D.B."/>
        </authorList>
    </citation>
    <scope>NUCLEOTIDE SEQUENCE [LARGE SCALE GENOMIC DNA]</scope>
    <source>
        <strain evidence="2 3">T81</strain>
    </source>
</reference>
<keyword evidence="3" id="KW-1185">Reference proteome</keyword>
<evidence type="ECO:0000313" key="2">
    <source>
        <dbReference type="EMBL" id="RAQ95908.1"/>
    </source>
</evidence>
<dbReference type="GO" id="GO:0006529">
    <property type="term" value="P:asparagine biosynthetic process"/>
    <property type="evidence" value="ECO:0007669"/>
    <property type="project" value="InterPro"/>
</dbReference>
<dbReference type="InterPro" id="IPR001962">
    <property type="entry name" value="Asn_synthase"/>
</dbReference>
<evidence type="ECO:0000313" key="3">
    <source>
        <dbReference type="Proteomes" id="UP000248706"/>
    </source>
</evidence>
<organism evidence="2 3">
    <name type="scientific">Thermogemmatispora tikiterensis</name>
    <dbReference type="NCBI Taxonomy" id="1825093"/>
    <lineage>
        <taxon>Bacteria</taxon>
        <taxon>Bacillati</taxon>
        <taxon>Chloroflexota</taxon>
        <taxon>Ktedonobacteria</taxon>
        <taxon>Thermogemmatisporales</taxon>
        <taxon>Thermogemmatisporaceae</taxon>
        <taxon>Thermogemmatispora</taxon>
    </lineage>
</organism>
<accession>A0A328VDT8</accession>
<dbReference type="AlphaFoldDB" id="A0A328VDT8"/>
<dbReference type="Pfam" id="PF00733">
    <property type="entry name" value="Asn_synthase"/>
    <property type="match status" value="1"/>
</dbReference>
<dbReference type="SUPFAM" id="SSF52402">
    <property type="entry name" value="Adenine nucleotide alpha hydrolases-like"/>
    <property type="match status" value="1"/>
</dbReference>
<dbReference type="GO" id="GO:0004066">
    <property type="term" value="F:asparagine synthase (glutamine-hydrolyzing) activity"/>
    <property type="evidence" value="ECO:0007669"/>
    <property type="project" value="InterPro"/>
</dbReference>
<protein>
    <recommendedName>
        <fullName evidence="1">Asparagine synthetase domain-containing protein</fullName>
    </recommendedName>
</protein>
<comment type="caution">
    <text evidence="2">The sequence shown here is derived from an EMBL/GenBank/DDBJ whole genome shotgun (WGS) entry which is preliminary data.</text>
</comment>
<dbReference type="Gene3D" id="3.40.50.620">
    <property type="entry name" value="HUPs"/>
    <property type="match status" value="1"/>
</dbReference>
<dbReference type="Proteomes" id="UP000248706">
    <property type="component" value="Unassembled WGS sequence"/>
</dbReference>